<dbReference type="Proteomes" id="UP001568894">
    <property type="component" value="Unassembled WGS sequence"/>
</dbReference>
<organism evidence="1 2">
    <name type="scientific">Flavobacterium frigidarium</name>
    <dbReference type="NCBI Taxonomy" id="99286"/>
    <lineage>
        <taxon>Bacteria</taxon>
        <taxon>Pseudomonadati</taxon>
        <taxon>Bacteroidota</taxon>
        <taxon>Flavobacteriia</taxon>
        <taxon>Flavobacteriales</taxon>
        <taxon>Flavobacteriaceae</taxon>
        <taxon>Flavobacterium</taxon>
    </lineage>
</organism>
<evidence type="ECO:0000313" key="1">
    <source>
        <dbReference type="EMBL" id="MEZ7514220.1"/>
    </source>
</evidence>
<comment type="caution">
    <text evidence="1">The sequence shown here is derived from an EMBL/GenBank/DDBJ whole genome shotgun (WGS) entry which is preliminary data.</text>
</comment>
<evidence type="ECO:0008006" key="3">
    <source>
        <dbReference type="Google" id="ProtNLM"/>
    </source>
</evidence>
<reference evidence="1 2" key="1">
    <citation type="submission" date="2023-05" db="EMBL/GenBank/DDBJ databases">
        <title>Adaptations of aquatic viruses from atmosphere-close ecosystems of the Central Arctic Ocean.</title>
        <authorList>
            <person name="Rahlff J."/>
            <person name="Holmfeldt K."/>
        </authorList>
    </citation>
    <scope>NUCLEOTIDE SEQUENCE [LARGE SCALE GENOMIC DNA]</scope>
    <source>
        <strain evidence="1 2">Arc14</strain>
    </source>
</reference>
<evidence type="ECO:0000313" key="2">
    <source>
        <dbReference type="Proteomes" id="UP001568894"/>
    </source>
</evidence>
<dbReference type="PROSITE" id="PS51257">
    <property type="entry name" value="PROKAR_LIPOPROTEIN"/>
    <property type="match status" value="1"/>
</dbReference>
<accession>A0ABV4KBZ5</accession>
<dbReference type="EMBL" id="JASMRN010000002">
    <property type="protein sequence ID" value="MEZ7514220.1"/>
    <property type="molecule type" value="Genomic_DNA"/>
</dbReference>
<keyword evidence="2" id="KW-1185">Reference proteome</keyword>
<proteinExistence type="predicted"/>
<name>A0ABV4KBZ5_9FLAO</name>
<protein>
    <recommendedName>
        <fullName evidence="3">Lipoprotein</fullName>
    </recommendedName>
</protein>
<sequence>MKKIYVLLLSIFIFTSCTIKEKMVLNEDGSGSFSYGFDVSSLMKMGKSTDTLKIPKVMDSTFTFRELMLPLKDSISKLSDVERAQFKLLESFRVNMKIDEIENEFSYDMEFDFPAVDSVSNMMSPTKAASLLSLSDKKIATKKRSSNKDQNDSNTSFSYDGKYFTKTVTLSKSQLKKLAKQKSKTKLKTEEEPEDEFSKKLADFLKECKYSIEYHFPKKIKTVSIPGVTISEDRKSFVKDIAIENLSENKDLSFKVEFE</sequence>
<gene>
    <name evidence="1" type="ORF">QO192_02875</name>
</gene>
<dbReference type="RefSeq" id="WP_371567838.1">
    <property type="nucleotide sequence ID" value="NZ_JASMRN010000002.1"/>
</dbReference>